<dbReference type="EMBL" id="BAABDL010000005">
    <property type="protein sequence ID" value="GAA4057543.1"/>
    <property type="molecule type" value="Genomic_DNA"/>
</dbReference>
<sequence>MIFEPYLDEHDIINQIHQYNENEYILIRLTKTMIVKNNIDANGLFRDLLKSANIVDYNDLDNGSKNGTKHTAKLLLNDNIQNITMNFYKVNNKRSDPRFSIYGIRQMYNVKKVSIGDLLYITVVKDSNSAQIVILNTTNNTPEKHRLRDIFGLGAINDAALRLISDIMDIARSGFHPNSKGKGKVAPKDVGDTLEYLLGIETNNTPDADFEGLIEIKSKTGKTLDTLFTLRPKFEGTPIEKIEPSDRSRVSAFTRLYGYPSPKREGYKNLYITIGTKSANQNSLGFYLEVNIEERKVELRRSISNKKHELVAFWDFASLREELHRKHPATLWVTAEQRVKNDIVEFRYYEAELSREPQFTTFLSLIESGGITYDWRGYTTTSGKFQGKNHGNAWRIKKKYRSILFGSVEKINLS</sequence>
<proteinExistence type="predicted"/>
<dbReference type="Proteomes" id="UP001501734">
    <property type="component" value="Unassembled WGS sequence"/>
</dbReference>
<protein>
    <recommendedName>
        <fullName evidence="1">MvaI/BcnI restriction endonuclease domain-containing protein</fullName>
    </recommendedName>
</protein>
<accession>A0ABP7V1R4</accession>
<dbReference type="Gene3D" id="3.30.70.3570">
    <property type="entry name" value="MvaI/BcnI restriction endonuclease, recognition domain"/>
    <property type="match status" value="1"/>
</dbReference>
<reference evidence="3" key="1">
    <citation type="journal article" date="2019" name="Int. J. Syst. Evol. Microbiol.">
        <title>The Global Catalogue of Microorganisms (GCM) 10K type strain sequencing project: providing services to taxonomists for standard genome sequencing and annotation.</title>
        <authorList>
            <consortium name="The Broad Institute Genomics Platform"/>
            <consortium name="The Broad Institute Genome Sequencing Center for Infectious Disease"/>
            <person name="Wu L."/>
            <person name="Ma J."/>
        </authorList>
    </citation>
    <scope>NUCLEOTIDE SEQUENCE [LARGE SCALE GENOMIC DNA]</scope>
    <source>
        <strain evidence="3">JCM 17250</strain>
    </source>
</reference>
<dbReference type="InterPro" id="IPR043005">
    <property type="entry name" value="MvaI_BcnI_rec"/>
</dbReference>
<evidence type="ECO:0000313" key="3">
    <source>
        <dbReference type="Proteomes" id="UP001501734"/>
    </source>
</evidence>
<keyword evidence="3" id="KW-1185">Reference proteome</keyword>
<organism evidence="2 3">
    <name type="scientific">Amphibacillus indicireducens</name>
    <dbReference type="NCBI Taxonomy" id="1076330"/>
    <lineage>
        <taxon>Bacteria</taxon>
        <taxon>Bacillati</taxon>
        <taxon>Bacillota</taxon>
        <taxon>Bacilli</taxon>
        <taxon>Bacillales</taxon>
        <taxon>Bacillaceae</taxon>
        <taxon>Amphibacillus</taxon>
    </lineage>
</organism>
<gene>
    <name evidence="2" type="ORF">GCM10022410_01160</name>
</gene>
<evidence type="ECO:0000313" key="2">
    <source>
        <dbReference type="EMBL" id="GAA4057543.1"/>
    </source>
</evidence>
<feature type="domain" description="MvaI/BcnI restriction endonuclease" evidence="1">
    <location>
        <begin position="165"/>
        <end position="405"/>
    </location>
</feature>
<name>A0ABP7V1R4_9BACI</name>
<dbReference type="RefSeq" id="WP_344909381.1">
    <property type="nucleotide sequence ID" value="NZ_BAABDL010000005.1"/>
</dbReference>
<dbReference type="Pfam" id="PF15515">
    <property type="entry name" value="MvaI_BcnI"/>
    <property type="match status" value="1"/>
</dbReference>
<evidence type="ECO:0000259" key="1">
    <source>
        <dbReference type="Pfam" id="PF15515"/>
    </source>
</evidence>
<dbReference type="InterPro" id="IPR043004">
    <property type="entry name" value="MvaI_BcnI_cat"/>
</dbReference>
<dbReference type="InterPro" id="IPR029127">
    <property type="entry name" value="MvaI_BcnI"/>
</dbReference>
<comment type="caution">
    <text evidence="2">The sequence shown here is derived from an EMBL/GenBank/DDBJ whole genome shotgun (WGS) entry which is preliminary data.</text>
</comment>
<dbReference type="Gene3D" id="3.40.210.20">
    <property type="entry name" value="MvaI/BcnI restriction endonuclease, catalytic domain"/>
    <property type="match status" value="1"/>
</dbReference>